<sequence>MRAARATAGMDAELEGTLAIGADGCVGILEANGVFQVAIFPFETRWGDEPDTLGVNGETVRIGDRMRLQGGMTSDVAVLDLVHKECSGAGQEVFDSTGTY</sequence>
<dbReference type="EMBL" id="AP012204">
    <property type="protein sequence ID" value="BAK35401.1"/>
    <property type="molecule type" value="Genomic_DNA"/>
</dbReference>
<dbReference type="HOGENOM" id="CLU_2302658_0_0_11"/>
<dbReference type="AlphaFoldDB" id="F5XFJ4"/>
<keyword evidence="2" id="KW-1185">Reference proteome</keyword>
<evidence type="ECO:0000313" key="1">
    <source>
        <dbReference type="EMBL" id="BAK35401.1"/>
    </source>
</evidence>
<name>F5XFJ4_MICPN</name>
<reference evidence="1 2" key="1">
    <citation type="submission" date="2011-05" db="EMBL/GenBank/DDBJ databases">
        <title>Whole genome sequence of Microlunatus phosphovorus NM-1.</title>
        <authorList>
            <person name="Hosoyama A."/>
            <person name="Sasaki K."/>
            <person name="Harada T."/>
            <person name="Igarashi R."/>
            <person name="Kawakoshi A."/>
            <person name="Sasagawa M."/>
            <person name="Fukada J."/>
            <person name="Nakamura S."/>
            <person name="Katano Y."/>
            <person name="Hanada S."/>
            <person name="Kamagata Y."/>
            <person name="Nakamura N."/>
            <person name="Yamazaki S."/>
            <person name="Fujita N."/>
        </authorList>
    </citation>
    <scope>NUCLEOTIDE SEQUENCE [LARGE SCALE GENOMIC DNA]</scope>
    <source>
        <strain evidence="2">ATCC 700054 / DSM 10555 / JCM 9379 / NBRC 101784 / NCIMB 13414 / VKM Ac-1990 / NM-1</strain>
    </source>
</reference>
<gene>
    <name evidence="1" type="ordered locus">MLP_23870</name>
</gene>
<dbReference type="KEGG" id="mph:MLP_23870"/>
<proteinExistence type="predicted"/>
<dbReference type="Proteomes" id="UP000007947">
    <property type="component" value="Chromosome"/>
</dbReference>
<accession>F5XFJ4</accession>
<organism evidence="1 2">
    <name type="scientific">Microlunatus phosphovorus (strain ATCC 700054 / DSM 10555 / JCM 9379 / NBRC 101784 / NCIMB 13414 / VKM Ac-1990 / NM-1)</name>
    <dbReference type="NCBI Taxonomy" id="1032480"/>
    <lineage>
        <taxon>Bacteria</taxon>
        <taxon>Bacillati</taxon>
        <taxon>Actinomycetota</taxon>
        <taxon>Actinomycetes</taxon>
        <taxon>Propionibacteriales</taxon>
        <taxon>Propionibacteriaceae</taxon>
        <taxon>Microlunatus</taxon>
    </lineage>
</organism>
<protein>
    <submittedName>
        <fullName evidence="1">Uncharacterized protein</fullName>
    </submittedName>
</protein>
<evidence type="ECO:0000313" key="2">
    <source>
        <dbReference type="Proteomes" id="UP000007947"/>
    </source>
</evidence>